<comment type="caution">
    <text evidence="1">The sequence shown here is derived from an EMBL/GenBank/DDBJ whole genome shotgun (WGS) entry which is preliminary data.</text>
</comment>
<name>A0A9P7V4U6_9AGAR</name>
<dbReference type="AlphaFoldDB" id="A0A9P7V4U6"/>
<dbReference type="EMBL" id="CM032181">
    <property type="protein sequence ID" value="KAG7100264.1"/>
    <property type="molecule type" value="Genomic_DNA"/>
</dbReference>
<gene>
    <name evidence="1" type="ORF">E1B28_002037</name>
</gene>
<keyword evidence="2" id="KW-1185">Reference proteome</keyword>
<evidence type="ECO:0000313" key="2">
    <source>
        <dbReference type="Proteomes" id="UP001049176"/>
    </source>
</evidence>
<evidence type="ECO:0000313" key="1">
    <source>
        <dbReference type="EMBL" id="KAG7100264.1"/>
    </source>
</evidence>
<dbReference type="GeneID" id="66071113"/>
<sequence length="185" mass="21162">MKKARKYDLELLKGVQDRLRPGQIVLVADGLFRYPARLLHPRSKSQWTVKWYPHNQVGEGAKHTPGAYDVVSTAHIVDALYGDVVGRRGIQLRRFITMSELQETDAERQLIIEDPTKSLPYTPEIHTVLSPHRNRFINLIFKCSQVEVDTFPTIQYMRCSRVTVVPYTGGFPIETSVSFHQLATV</sequence>
<dbReference type="KEGG" id="more:E1B28_002037"/>
<organism evidence="1 2">
    <name type="scientific">Marasmius oreades</name>
    <name type="common">fairy-ring Marasmius</name>
    <dbReference type="NCBI Taxonomy" id="181124"/>
    <lineage>
        <taxon>Eukaryota</taxon>
        <taxon>Fungi</taxon>
        <taxon>Dikarya</taxon>
        <taxon>Basidiomycota</taxon>
        <taxon>Agaricomycotina</taxon>
        <taxon>Agaricomycetes</taxon>
        <taxon>Agaricomycetidae</taxon>
        <taxon>Agaricales</taxon>
        <taxon>Marasmiineae</taxon>
        <taxon>Marasmiaceae</taxon>
        <taxon>Marasmius</taxon>
    </lineage>
</organism>
<dbReference type="Proteomes" id="UP001049176">
    <property type="component" value="Chromosome 1"/>
</dbReference>
<protein>
    <submittedName>
        <fullName evidence="1">Uncharacterized protein</fullName>
    </submittedName>
</protein>
<reference evidence="1" key="1">
    <citation type="journal article" date="2021" name="Genome Biol. Evol.">
        <title>The assembled and annotated genome of the fairy-ring fungus Marasmius oreades.</title>
        <authorList>
            <person name="Hiltunen M."/>
            <person name="Ament-Velasquez S.L."/>
            <person name="Johannesson H."/>
        </authorList>
    </citation>
    <scope>NUCLEOTIDE SEQUENCE</scope>
    <source>
        <strain evidence="1">03SP1</strain>
    </source>
</reference>
<dbReference type="RefSeq" id="XP_043016734.1">
    <property type="nucleotide sequence ID" value="XM_043148020.1"/>
</dbReference>
<proteinExistence type="predicted"/>
<dbReference type="OrthoDB" id="3027520at2759"/>
<accession>A0A9P7V4U6</accession>